<evidence type="ECO:0000313" key="4">
    <source>
        <dbReference type="Proteomes" id="UP000663193"/>
    </source>
</evidence>
<dbReference type="RefSeq" id="XP_001796910.1">
    <property type="nucleotide sequence ID" value="XM_001796858.1"/>
</dbReference>
<protein>
    <submittedName>
        <fullName evidence="3">Uncharacterized protein</fullName>
    </submittedName>
</protein>
<dbReference type="AlphaFoldDB" id="A0A7U2I2C3"/>
<gene>
    <name evidence="3" type="ORF">JI435_065420</name>
</gene>
<name>A0A7U2I2C3_PHANO</name>
<evidence type="ECO:0000256" key="1">
    <source>
        <dbReference type="SAM" id="MobiDB-lite"/>
    </source>
</evidence>
<dbReference type="KEGG" id="pno:SNOG_06542"/>
<feature type="compositionally biased region" description="Pro residues" evidence="1">
    <location>
        <begin position="9"/>
        <end position="24"/>
    </location>
</feature>
<dbReference type="VEuPathDB" id="FungiDB:JI435_065420"/>
<accession>A0A7U2I2C3</accession>
<keyword evidence="2" id="KW-1133">Transmembrane helix</keyword>
<keyword evidence="2" id="KW-0812">Transmembrane</keyword>
<sequence>MLTQRNPDDIPPPYTPGRAPPSYPNPEDAAQESLDATHAVQALAVPTPAALDITNRVPYTALPVLSSYTTYDSSRLPFKLTTRPSPAYIPSATSHMYVAMPEPDLTTERVVSSSADIATTPSRTVVKRRRPTGCGGCICSFVFIVLLITAVALLDKKAHDSAAKHPKKYADAPKINHAEPSCSFLIFC</sequence>
<organism evidence="3 4">
    <name type="scientific">Phaeosphaeria nodorum (strain SN15 / ATCC MYA-4574 / FGSC 10173)</name>
    <name type="common">Glume blotch fungus</name>
    <name type="synonym">Parastagonospora nodorum</name>
    <dbReference type="NCBI Taxonomy" id="321614"/>
    <lineage>
        <taxon>Eukaryota</taxon>
        <taxon>Fungi</taxon>
        <taxon>Dikarya</taxon>
        <taxon>Ascomycota</taxon>
        <taxon>Pezizomycotina</taxon>
        <taxon>Dothideomycetes</taxon>
        <taxon>Pleosporomycetidae</taxon>
        <taxon>Pleosporales</taxon>
        <taxon>Pleosporineae</taxon>
        <taxon>Phaeosphaeriaceae</taxon>
        <taxon>Parastagonospora</taxon>
    </lineage>
</organism>
<feature type="transmembrane region" description="Helical" evidence="2">
    <location>
        <begin position="133"/>
        <end position="154"/>
    </location>
</feature>
<keyword evidence="2" id="KW-0472">Membrane</keyword>
<keyword evidence="4" id="KW-1185">Reference proteome</keyword>
<feature type="region of interest" description="Disordered" evidence="1">
    <location>
        <begin position="1"/>
        <end position="29"/>
    </location>
</feature>
<evidence type="ECO:0000256" key="2">
    <source>
        <dbReference type="SAM" id="Phobius"/>
    </source>
</evidence>
<reference evidence="4" key="1">
    <citation type="journal article" date="2021" name="BMC Genomics">
        <title>Chromosome-level genome assembly and manually-curated proteome of model necrotroph Parastagonospora nodorum Sn15 reveals a genome-wide trove of candidate effector homologs, and redundancy of virulence-related functions within an accessory chromosome.</title>
        <authorList>
            <person name="Bertazzoni S."/>
            <person name="Jones D.A.B."/>
            <person name="Phan H.T."/>
            <person name="Tan K.-C."/>
            <person name="Hane J.K."/>
        </authorList>
    </citation>
    <scope>NUCLEOTIDE SEQUENCE [LARGE SCALE GENOMIC DNA]</scope>
    <source>
        <strain evidence="4">SN15 / ATCC MYA-4574 / FGSC 10173)</strain>
    </source>
</reference>
<evidence type="ECO:0000313" key="3">
    <source>
        <dbReference type="EMBL" id="QRC99208.1"/>
    </source>
</evidence>
<dbReference type="Proteomes" id="UP000663193">
    <property type="component" value="Chromosome 9"/>
</dbReference>
<proteinExistence type="predicted"/>
<dbReference type="EMBL" id="CP069031">
    <property type="protein sequence ID" value="QRC99208.1"/>
    <property type="molecule type" value="Genomic_DNA"/>
</dbReference>